<dbReference type="Pfam" id="PF06481">
    <property type="entry name" value="COX_ARM"/>
    <property type="match status" value="1"/>
</dbReference>
<evidence type="ECO:0000256" key="5">
    <source>
        <dbReference type="ARBA" id="ARBA00022448"/>
    </source>
</evidence>
<comment type="function">
    <text evidence="16">Catalyzes quinol oxidation with the concomitant reduction of oxygen to water. Subunit II transfers the electrons from a quinol to the binuclear center of the catalytic subunit I.</text>
</comment>
<dbReference type="PROSITE" id="PS51257">
    <property type="entry name" value="PROKAR_LIPOPROTEIN"/>
    <property type="match status" value="1"/>
</dbReference>
<dbReference type="PANTHER" id="PTHR22888">
    <property type="entry name" value="CYTOCHROME C OXIDASE, SUBUNIT II"/>
    <property type="match status" value="1"/>
</dbReference>
<keyword evidence="6 16" id="KW-1003">Cell membrane</keyword>
<keyword evidence="11 18" id="KW-1133">Transmembrane helix</keyword>
<dbReference type="InterPro" id="IPR002429">
    <property type="entry name" value="CcO_II-like_C"/>
</dbReference>
<evidence type="ECO:0000259" key="19">
    <source>
        <dbReference type="PROSITE" id="PS50857"/>
    </source>
</evidence>
<comment type="subcellular location">
    <subcellularLocation>
        <location evidence="2">Cell membrane</location>
        <topology evidence="2">Multi-pass membrane protein</topology>
    </subcellularLocation>
</comment>
<evidence type="ECO:0000256" key="8">
    <source>
        <dbReference type="ARBA" id="ARBA00022692"/>
    </source>
</evidence>
<keyword evidence="10 16" id="KW-0249">Electron transport</keyword>
<dbReference type="InterPro" id="IPR008972">
    <property type="entry name" value="Cupredoxin"/>
</dbReference>
<keyword evidence="14" id="KW-0564">Palmitate</keyword>
<evidence type="ECO:0000313" key="22">
    <source>
        <dbReference type="Proteomes" id="UP001652445"/>
    </source>
</evidence>
<evidence type="ECO:0000256" key="12">
    <source>
        <dbReference type="ARBA" id="ARBA00023002"/>
    </source>
</evidence>
<evidence type="ECO:0000256" key="7">
    <source>
        <dbReference type="ARBA" id="ARBA00022660"/>
    </source>
</evidence>
<keyword evidence="7 16" id="KW-0679">Respiratory chain</keyword>
<dbReference type="NCBIfam" id="TIGR01433">
    <property type="entry name" value="CyoA"/>
    <property type="match status" value="1"/>
</dbReference>
<feature type="domain" description="Cytochrome oxidase subunit II copper A binding" evidence="19">
    <location>
        <begin position="128"/>
        <end position="240"/>
    </location>
</feature>
<dbReference type="NCBIfam" id="TIGR01432">
    <property type="entry name" value="QOXA"/>
    <property type="match status" value="1"/>
</dbReference>
<feature type="compositionally biased region" description="Polar residues" evidence="17">
    <location>
        <begin position="295"/>
        <end position="307"/>
    </location>
</feature>
<dbReference type="Gene3D" id="2.60.40.420">
    <property type="entry name" value="Cupredoxins - blue copper proteins"/>
    <property type="match status" value="1"/>
</dbReference>
<feature type="transmembrane region" description="Helical" evidence="18">
    <location>
        <begin position="94"/>
        <end position="116"/>
    </location>
</feature>
<dbReference type="InterPro" id="IPR034227">
    <property type="entry name" value="CuRO_UO_II"/>
</dbReference>
<comment type="catalytic activity">
    <reaction evidence="1 16">
        <text>2 a quinol + O2 = 2 a quinone + 2 H2O</text>
        <dbReference type="Rhea" id="RHEA:55376"/>
        <dbReference type="ChEBI" id="CHEBI:15377"/>
        <dbReference type="ChEBI" id="CHEBI:15379"/>
        <dbReference type="ChEBI" id="CHEBI:24646"/>
        <dbReference type="ChEBI" id="CHEBI:132124"/>
    </reaction>
</comment>
<feature type="region of interest" description="Disordered" evidence="17">
    <location>
        <begin position="286"/>
        <end position="323"/>
    </location>
</feature>
<evidence type="ECO:0000256" key="2">
    <source>
        <dbReference type="ARBA" id="ARBA00004651"/>
    </source>
</evidence>
<dbReference type="InterPro" id="IPR010514">
    <property type="entry name" value="COX_ARM"/>
</dbReference>
<evidence type="ECO:0000256" key="11">
    <source>
        <dbReference type="ARBA" id="ARBA00022989"/>
    </source>
</evidence>
<evidence type="ECO:0000256" key="9">
    <source>
        <dbReference type="ARBA" id="ARBA00022729"/>
    </source>
</evidence>
<keyword evidence="15" id="KW-0449">Lipoprotein</keyword>
<dbReference type="Proteomes" id="UP001652445">
    <property type="component" value="Unassembled WGS sequence"/>
</dbReference>
<keyword evidence="13 16" id="KW-0472">Membrane</keyword>
<evidence type="ECO:0000256" key="16">
    <source>
        <dbReference type="PIRNR" id="PIRNR000292"/>
    </source>
</evidence>
<dbReference type="PIRSF" id="PIRSF000292">
    <property type="entry name" value="Ubi_od_II"/>
    <property type="match status" value="1"/>
</dbReference>
<evidence type="ECO:0000256" key="4">
    <source>
        <dbReference type="ARBA" id="ARBA00016131"/>
    </source>
</evidence>
<feature type="domain" description="Cytochrome oxidase subunit II transmembrane region profile" evidence="20">
    <location>
        <begin position="24"/>
        <end position="122"/>
    </location>
</feature>
<keyword evidence="8 18" id="KW-0812">Transmembrane</keyword>
<evidence type="ECO:0000256" key="3">
    <source>
        <dbReference type="ARBA" id="ARBA00007866"/>
    </source>
</evidence>
<feature type="compositionally biased region" description="Low complexity" evidence="17">
    <location>
        <begin position="309"/>
        <end position="323"/>
    </location>
</feature>
<dbReference type="InterPro" id="IPR011759">
    <property type="entry name" value="Cyt_c_oxidase_su2_TM_dom"/>
</dbReference>
<evidence type="ECO:0000259" key="20">
    <source>
        <dbReference type="PROSITE" id="PS50999"/>
    </source>
</evidence>
<feature type="transmembrane region" description="Helical" evidence="18">
    <location>
        <begin position="46"/>
        <end position="70"/>
    </location>
</feature>
<keyword evidence="12 16" id="KW-0560">Oxidoreductase</keyword>
<evidence type="ECO:0000256" key="17">
    <source>
        <dbReference type="SAM" id="MobiDB-lite"/>
    </source>
</evidence>
<comment type="similarity">
    <text evidence="3 16">Belongs to the cytochrome c oxidase subunit 2 family.</text>
</comment>
<evidence type="ECO:0000256" key="18">
    <source>
        <dbReference type="SAM" id="Phobius"/>
    </source>
</evidence>
<dbReference type="CDD" id="cd04212">
    <property type="entry name" value="CuRO_UO_II"/>
    <property type="match status" value="1"/>
</dbReference>
<evidence type="ECO:0000256" key="1">
    <source>
        <dbReference type="ARBA" id="ARBA00000725"/>
    </source>
</evidence>
<dbReference type="InterPro" id="IPR045187">
    <property type="entry name" value="CcO_II"/>
</dbReference>
<dbReference type="InterPro" id="IPR006332">
    <property type="entry name" value="QoxA"/>
</dbReference>
<reference evidence="21 22" key="1">
    <citation type="submission" date="2022-09" db="EMBL/GenBank/DDBJ databases">
        <authorList>
            <person name="Han X.L."/>
            <person name="Wang Q."/>
            <person name="Lu T."/>
        </authorList>
    </citation>
    <scope>NUCLEOTIDE SEQUENCE [LARGE SCALE GENOMIC DNA]</scope>
    <source>
        <strain evidence="21 22">WQ 127069</strain>
    </source>
</reference>
<dbReference type="PROSITE" id="PS50857">
    <property type="entry name" value="COX2_CUA"/>
    <property type="match status" value="1"/>
</dbReference>
<dbReference type="EMBL" id="JAOQIO010000005">
    <property type="protein sequence ID" value="MCU6790672.1"/>
    <property type="molecule type" value="Genomic_DNA"/>
</dbReference>
<name>A0ABT2U825_9BACL</name>
<evidence type="ECO:0000256" key="10">
    <source>
        <dbReference type="ARBA" id="ARBA00022982"/>
    </source>
</evidence>
<dbReference type="InterPro" id="IPR036257">
    <property type="entry name" value="Cyt_c_oxidase_su2_TM_sf"/>
</dbReference>
<proteinExistence type="inferred from homology"/>
<dbReference type="PANTHER" id="PTHR22888:SF18">
    <property type="entry name" value="CYTOCHROME BO(3) UBIQUINOL OXIDASE SUBUNIT 2"/>
    <property type="match status" value="1"/>
</dbReference>
<keyword evidence="22" id="KW-1185">Reference proteome</keyword>
<protein>
    <recommendedName>
        <fullName evidence="4 16">Quinol oxidase subunit 2</fullName>
        <ecNumber evidence="16">1.10.3.-</ecNumber>
    </recommendedName>
</protein>
<evidence type="ECO:0000256" key="14">
    <source>
        <dbReference type="ARBA" id="ARBA00023139"/>
    </source>
</evidence>
<accession>A0ABT2U825</accession>
<dbReference type="EC" id="1.10.3.-" evidence="16"/>
<gene>
    <name evidence="21" type="primary">cyoA</name>
    <name evidence="21" type="ORF">OB236_00910</name>
</gene>
<dbReference type="InterPro" id="IPR006333">
    <property type="entry name" value="Cyt_o_ubiquinol_oxidase_su2"/>
</dbReference>
<sequence length="323" mass="35273">MKSLRPNLRILMPLLFILSIVLLTGCSEQFIVLDPKGPVGAAQKDLIWISTLLCSVVIVPVLLLSGFILWRYRERAGSKAAYAPDWAHSTKLEIIWWGIPIIIIIILGLVTAKYTYALEPSKPLVSDKKPITVQVTSMDWKWLFQYPEQGIATVNYLQIPQGVPVKFELTSATAMNSFWIPQLGGQIYTMSGMAMTLFLQADEPGQYFGSGANFNGRDFAQMTFKVDATSQDAFDAWVKKTKNASPALTMDGYTKLAEPGPANVQYFSSFPAGLFERIVTQYAVGGSAHHHGGSQQPKAIDTSTTQGKAAPAAATTPTGHSGH</sequence>
<evidence type="ECO:0000256" key="13">
    <source>
        <dbReference type="ARBA" id="ARBA00023136"/>
    </source>
</evidence>
<dbReference type="PROSITE" id="PS50999">
    <property type="entry name" value="COX2_TM"/>
    <property type="match status" value="1"/>
</dbReference>
<dbReference type="SUPFAM" id="SSF81464">
    <property type="entry name" value="Cytochrome c oxidase subunit II-like, transmembrane region"/>
    <property type="match status" value="1"/>
</dbReference>
<keyword evidence="9" id="KW-0732">Signal</keyword>
<dbReference type="SUPFAM" id="SSF49503">
    <property type="entry name" value="Cupredoxins"/>
    <property type="match status" value="1"/>
</dbReference>
<dbReference type="Gene3D" id="1.10.287.90">
    <property type="match status" value="1"/>
</dbReference>
<evidence type="ECO:0000256" key="15">
    <source>
        <dbReference type="ARBA" id="ARBA00023288"/>
    </source>
</evidence>
<evidence type="ECO:0000256" key="6">
    <source>
        <dbReference type="ARBA" id="ARBA00022475"/>
    </source>
</evidence>
<keyword evidence="5 16" id="KW-0813">Transport</keyword>
<evidence type="ECO:0000313" key="21">
    <source>
        <dbReference type="EMBL" id="MCU6790672.1"/>
    </source>
</evidence>
<comment type="caution">
    <text evidence="21">The sequence shown here is derived from an EMBL/GenBank/DDBJ whole genome shotgun (WGS) entry which is preliminary data.</text>
</comment>
<organism evidence="21 22">
    <name type="scientific">Paenibacillus baimaensis</name>
    <dbReference type="NCBI Taxonomy" id="2982185"/>
    <lineage>
        <taxon>Bacteria</taxon>
        <taxon>Bacillati</taxon>
        <taxon>Bacillota</taxon>
        <taxon>Bacilli</taxon>
        <taxon>Bacillales</taxon>
        <taxon>Paenibacillaceae</taxon>
        <taxon>Paenibacillus</taxon>
    </lineage>
</organism>